<feature type="domain" description="Large ribosomal subunit protein bL25 L25" evidence="6">
    <location>
        <begin position="10"/>
        <end position="90"/>
    </location>
</feature>
<dbReference type="InterPro" id="IPR011035">
    <property type="entry name" value="Ribosomal_bL25/Gln-tRNA_synth"/>
</dbReference>
<organism evidence="8 9">
    <name type="scientific">Flectobacillus roseus</name>
    <dbReference type="NCBI Taxonomy" id="502259"/>
    <lineage>
        <taxon>Bacteria</taxon>
        <taxon>Pseudomonadati</taxon>
        <taxon>Bacteroidota</taxon>
        <taxon>Cytophagia</taxon>
        <taxon>Cytophagales</taxon>
        <taxon>Flectobacillaceae</taxon>
        <taxon>Flectobacillus</taxon>
    </lineage>
</organism>
<name>A0ABT6YFI7_9BACT</name>
<evidence type="ECO:0000256" key="3">
    <source>
        <dbReference type="ARBA" id="ARBA00022980"/>
    </source>
</evidence>
<dbReference type="InterPro" id="IPR020930">
    <property type="entry name" value="Ribosomal_uL5_bac-type"/>
</dbReference>
<evidence type="ECO:0000256" key="4">
    <source>
        <dbReference type="ARBA" id="ARBA00023274"/>
    </source>
</evidence>
<dbReference type="Gene3D" id="2.40.240.10">
    <property type="entry name" value="Ribosomal Protein L25, Chain P"/>
    <property type="match status" value="1"/>
</dbReference>
<dbReference type="InterPro" id="IPR029751">
    <property type="entry name" value="Ribosomal_L25_dom"/>
</dbReference>
<evidence type="ECO:0000259" key="6">
    <source>
        <dbReference type="Pfam" id="PF01386"/>
    </source>
</evidence>
<comment type="function">
    <text evidence="5">This is one of the proteins that binds to the 5S RNA in the ribosome where it forms part of the central protuberance.</text>
</comment>
<accession>A0ABT6YFI7</accession>
<dbReference type="Gene3D" id="2.170.120.20">
    <property type="entry name" value="Ribosomal protein L25, beta domain"/>
    <property type="match status" value="1"/>
</dbReference>
<evidence type="ECO:0000259" key="7">
    <source>
        <dbReference type="Pfam" id="PF14693"/>
    </source>
</evidence>
<gene>
    <name evidence="5" type="primary">rplY</name>
    <name evidence="5" type="synonym">ctc</name>
    <name evidence="8" type="ORF">QM524_24210</name>
</gene>
<dbReference type="NCBIfam" id="TIGR00731">
    <property type="entry name" value="bL25_bact_ctc"/>
    <property type="match status" value="1"/>
</dbReference>
<comment type="caution">
    <text evidence="8">The sequence shown here is derived from an EMBL/GenBank/DDBJ whole genome shotgun (WGS) entry which is preliminary data.</text>
</comment>
<proteinExistence type="inferred from homology"/>
<keyword evidence="4 5" id="KW-0687">Ribonucleoprotein</keyword>
<dbReference type="CDD" id="cd00495">
    <property type="entry name" value="Ribosomal_L25_TL5_CTC"/>
    <property type="match status" value="1"/>
</dbReference>
<comment type="subunit">
    <text evidence="5">Part of the 50S ribosomal subunit; part of the 5S rRNA/L5/L18/L25 subcomplex. Contacts the 5S rRNA. Binds to the 5S rRNA independently of L5 and L18.</text>
</comment>
<dbReference type="RefSeq" id="WP_166579314.1">
    <property type="nucleotide sequence ID" value="NZ_JASHIF010000028.1"/>
</dbReference>
<evidence type="ECO:0000313" key="9">
    <source>
        <dbReference type="Proteomes" id="UP001236507"/>
    </source>
</evidence>
<dbReference type="GO" id="GO:0005840">
    <property type="term" value="C:ribosome"/>
    <property type="evidence" value="ECO:0007669"/>
    <property type="project" value="UniProtKB-KW"/>
</dbReference>
<dbReference type="Pfam" id="PF01386">
    <property type="entry name" value="Ribosomal_L25p"/>
    <property type="match status" value="1"/>
</dbReference>
<keyword evidence="1 5" id="KW-0699">rRNA-binding</keyword>
<evidence type="ECO:0000256" key="2">
    <source>
        <dbReference type="ARBA" id="ARBA00022884"/>
    </source>
</evidence>
<sequence>MRKIEVVGFKRETLGTKSAKDLRNAALVPCVLYGGQDVVHFAVPMILFRELIYTPEVAEVELNIEGEIRRAILQDSQFHPVNETILNVDFLEIVDGKAIKIDVPVKIVGNAPGVQKGGKMVQKLRKVTLKGLAENIPDFVEADITGLDLGQTIKVSKLKVEGVSILNNPTNPVATIDIPRALRGKINS</sequence>
<keyword evidence="2 5" id="KW-0694">RNA-binding</keyword>
<dbReference type="Pfam" id="PF14693">
    <property type="entry name" value="Ribosomal_TL5_C"/>
    <property type="match status" value="1"/>
</dbReference>
<dbReference type="InterPro" id="IPR020057">
    <property type="entry name" value="Ribosomal_bL25_b-dom"/>
</dbReference>
<dbReference type="SUPFAM" id="SSF50715">
    <property type="entry name" value="Ribosomal protein L25-like"/>
    <property type="match status" value="1"/>
</dbReference>
<evidence type="ECO:0000256" key="1">
    <source>
        <dbReference type="ARBA" id="ARBA00022730"/>
    </source>
</evidence>
<keyword evidence="9" id="KW-1185">Reference proteome</keyword>
<reference evidence="8 9" key="1">
    <citation type="submission" date="2023-05" db="EMBL/GenBank/DDBJ databases">
        <title>Novel species of genus Flectobacillus isolated from stream in China.</title>
        <authorList>
            <person name="Lu H."/>
        </authorList>
    </citation>
    <scope>NUCLEOTIDE SEQUENCE [LARGE SCALE GENOMIC DNA]</scope>
    <source>
        <strain evidence="8 9">KCTC 42575</strain>
    </source>
</reference>
<dbReference type="InterPro" id="IPR020056">
    <property type="entry name" value="Rbsml_bL25/Gln-tRNA_synth_N"/>
</dbReference>
<dbReference type="NCBIfam" id="NF004132">
    <property type="entry name" value="PRK05618.2-2"/>
    <property type="match status" value="1"/>
</dbReference>
<dbReference type="Proteomes" id="UP001236507">
    <property type="component" value="Unassembled WGS sequence"/>
</dbReference>
<dbReference type="InterPro" id="IPR037121">
    <property type="entry name" value="Ribosomal_bL25_C"/>
</dbReference>
<dbReference type="HAMAP" id="MF_01334">
    <property type="entry name" value="Ribosomal_bL25_CTC"/>
    <property type="match status" value="1"/>
</dbReference>
<dbReference type="EMBL" id="JASHIF010000028">
    <property type="protein sequence ID" value="MDI9862349.1"/>
    <property type="molecule type" value="Genomic_DNA"/>
</dbReference>
<comment type="similarity">
    <text evidence="5">Belongs to the bacterial ribosomal protein bL25 family. CTC subfamily.</text>
</comment>
<dbReference type="PANTHER" id="PTHR33284">
    <property type="entry name" value="RIBOSOMAL PROTEIN L25/GLN-TRNA SYNTHETASE, ANTI-CODON-BINDING DOMAIN-CONTAINING PROTEIN"/>
    <property type="match status" value="1"/>
</dbReference>
<protein>
    <recommendedName>
        <fullName evidence="5">Large ribosomal subunit protein bL25</fullName>
    </recommendedName>
    <alternativeName>
        <fullName evidence="5">General stress protein CTC</fullName>
    </alternativeName>
</protein>
<evidence type="ECO:0000313" key="8">
    <source>
        <dbReference type="EMBL" id="MDI9862349.1"/>
    </source>
</evidence>
<feature type="domain" description="Large ribosomal subunit protein bL25 beta" evidence="7">
    <location>
        <begin position="99"/>
        <end position="180"/>
    </location>
</feature>
<dbReference type="InterPro" id="IPR001021">
    <property type="entry name" value="Ribosomal_bL25_long"/>
</dbReference>
<evidence type="ECO:0000256" key="5">
    <source>
        <dbReference type="HAMAP-Rule" id="MF_01334"/>
    </source>
</evidence>
<keyword evidence="3 5" id="KW-0689">Ribosomal protein</keyword>
<dbReference type="PANTHER" id="PTHR33284:SF1">
    <property type="entry name" value="RIBOSOMAL PROTEIN L25_GLN-TRNA SYNTHETASE, ANTI-CODON-BINDING DOMAIN-CONTAINING PROTEIN"/>
    <property type="match status" value="1"/>
</dbReference>